<protein>
    <submittedName>
        <fullName evidence="1">ATP-dependent helicase/nuclease subunit B</fullName>
    </submittedName>
</protein>
<dbReference type="InterPro" id="IPR027417">
    <property type="entry name" value="P-loop_NTPase"/>
</dbReference>
<accession>A0A238XDI1</accession>
<organism evidence="1 2">
    <name type="scientific">Halorubrum vacuolatum</name>
    <name type="common">Natronobacterium vacuolatum</name>
    <dbReference type="NCBI Taxonomy" id="63740"/>
    <lineage>
        <taxon>Archaea</taxon>
        <taxon>Methanobacteriati</taxon>
        <taxon>Methanobacteriota</taxon>
        <taxon>Stenosarchaea group</taxon>
        <taxon>Halobacteria</taxon>
        <taxon>Halobacteriales</taxon>
        <taxon>Haloferacaceae</taxon>
        <taxon>Halorubrum</taxon>
    </lineage>
</organism>
<keyword evidence="1" id="KW-0347">Helicase</keyword>
<sequence>MVVVRGERLDRFLIRRWEEGAPHGLGDRSGRLCVTAGSIAERNLKRSLVAAGVPASQAAGYSSIEEIARTVLSAHHGSRAALVDGALRQRAIVEIVSAATCEDPETELERFVSRIEWDEDAYARLTKELEEYFRASNVGAADEAARDHGSIAAVAEELSDPFAAWKSSQGVAAFGEIHGVLQERMQALPSHVYLSRSHLVAAACDHLAAEWEAVFPTIDWVGVATVNVFDNPTIRLLEALDDLPGGPTVTVFGRSGTREDLVARMTAIGMDVREVTARQPELSEAAADVLAVAHNEFEGLAPASGVELIEAPDHRREVEAVAARLRELFADGVVPEDVVVVARDAGAYRSVVEDVFTTNEFPYHIETRVPMANVPAYRFVKATIDVIAATSTAPDGAVGYEAVIDPLRLGLCVPRADVGSWPVPQAEFLRLEEELAAAEDTSGPRSLAEWETFAVERAGPEWEIMSAYVAWIREQADLTVTDGAWLRAWIQRLLQRHIEETVGADVESPAGPMVDPSRGDLSSKHESHYARRVQDQAGRVHAYVDRARAMTPEADSGAGWELAARAVGDVMGGESIGTRSADASAVRVVDAGNTYFLDAEHVFILGVSAETFPHSFTPPTFLHEDLFDAVHDVAHDRVDASGGDVDPHVFYESRQSQYNQDLDLYEAAAGTSAESVTVLHNYLDSASDPVAWSSFVDYLDPDATEDAYVSRIAVDDWLPISGAAGEASSAGDGGDDVSKHGVASAWSELAGRDRLRAYAFHAADADHVSGPSISPVGLTRLALWTDGSAYHETIRPRIDRLTTPTFRITVGESDAAFAGSLSPASLTGDPVRTYEADLYAQCELKYYFYQYLFNRDGDTIDRGRIPESRRANPTSRFGRVPRVLREQHVTERYQAAIRAVIEELAPDRQADLGSFSDPSEVIAWWRENAPASAPQSIAQSLIREYKRVQSELAADVSRDWEWVTERTITVGDVSLELGAHRVDTVRFHSSDAATADEETVDAYQLPVFYVAERGAAAYAPKLCWEPPREGAMQPQECREVCRQCEKSTWCRIGSKFDLDHRLHGTALGYDAPLGAVFVEQGVSGPSGRDGYLIDQPGTDDGLAAVEQTGRTMSPTTWERLAESWRTDLSAHLESMQGEANEPSVYHVDREFVAAGTDRYGNHTDSGDNGCATCVYQDLCQLPQQVNER</sequence>
<evidence type="ECO:0000313" key="1">
    <source>
        <dbReference type="EMBL" id="SNR57065.1"/>
    </source>
</evidence>
<dbReference type="Gene3D" id="3.40.50.300">
    <property type="entry name" value="P-loop containing nucleotide triphosphate hydrolases"/>
    <property type="match status" value="1"/>
</dbReference>
<keyword evidence="1" id="KW-0547">Nucleotide-binding</keyword>
<gene>
    <name evidence="1" type="ORF">SAMN06264855_11646</name>
</gene>
<name>A0A238XDI1_HALVU</name>
<dbReference type="AlphaFoldDB" id="A0A238XDI1"/>
<evidence type="ECO:0000313" key="2">
    <source>
        <dbReference type="Proteomes" id="UP000198397"/>
    </source>
</evidence>
<dbReference type="Proteomes" id="UP000198397">
    <property type="component" value="Unassembled WGS sequence"/>
</dbReference>
<keyword evidence="1" id="KW-0378">Hydrolase</keyword>
<proteinExistence type="predicted"/>
<keyword evidence="2" id="KW-1185">Reference proteome</keyword>
<keyword evidence="1" id="KW-0067">ATP-binding</keyword>
<dbReference type="GO" id="GO:0004386">
    <property type="term" value="F:helicase activity"/>
    <property type="evidence" value="ECO:0007669"/>
    <property type="project" value="UniProtKB-KW"/>
</dbReference>
<reference evidence="1 2" key="1">
    <citation type="submission" date="2017-06" db="EMBL/GenBank/DDBJ databases">
        <authorList>
            <person name="Kim H.J."/>
            <person name="Triplett B.A."/>
        </authorList>
    </citation>
    <scope>NUCLEOTIDE SEQUENCE [LARGE SCALE GENOMIC DNA]</scope>
    <source>
        <strain evidence="1 2">DSM 8800</strain>
    </source>
</reference>
<dbReference type="SUPFAM" id="SSF52540">
    <property type="entry name" value="P-loop containing nucleoside triphosphate hydrolases"/>
    <property type="match status" value="2"/>
</dbReference>
<dbReference type="EMBL" id="FZNQ01000016">
    <property type="protein sequence ID" value="SNR57065.1"/>
    <property type="molecule type" value="Genomic_DNA"/>
</dbReference>